<name>A0A7Y4NG76_9BACT</name>
<proteinExistence type="predicted"/>
<evidence type="ECO:0000313" key="2">
    <source>
        <dbReference type="Proteomes" id="UP000528460"/>
    </source>
</evidence>
<sequence>MRILWVLGGMVLGSALTLIAGAVSSPCWRTVGESGARTREVLEPERVVSSDP</sequence>
<dbReference type="RefSeq" id="WP_171419713.1">
    <property type="nucleotide sequence ID" value="NZ_JABFJW010000258.1"/>
</dbReference>
<dbReference type="AlphaFoldDB" id="A0A7Y4NG76"/>
<organism evidence="1 2">
    <name type="scientific">Corallococcus exercitus</name>
    <dbReference type="NCBI Taxonomy" id="2316736"/>
    <lineage>
        <taxon>Bacteria</taxon>
        <taxon>Pseudomonadati</taxon>
        <taxon>Myxococcota</taxon>
        <taxon>Myxococcia</taxon>
        <taxon>Myxococcales</taxon>
        <taxon>Cystobacterineae</taxon>
        <taxon>Myxococcaceae</taxon>
        <taxon>Corallococcus</taxon>
    </lineage>
</organism>
<dbReference type="Proteomes" id="UP000528460">
    <property type="component" value="Unassembled WGS sequence"/>
</dbReference>
<gene>
    <name evidence="1" type="ORF">HNS30_27305</name>
</gene>
<reference evidence="1 2" key="1">
    <citation type="submission" date="2020-05" db="EMBL/GenBank/DDBJ databases">
        <authorList>
            <person name="Whitworth D."/>
        </authorList>
    </citation>
    <scope>NUCLEOTIDE SEQUENCE [LARGE SCALE GENOMIC DNA]</scope>
    <source>
        <strain evidence="1 2">CA046A</strain>
    </source>
</reference>
<accession>A0A7Y4NG76</accession>
<comment type="caution">
    <text evidence="1">The sequence shown here is derived from an EMBL/GenBank/DDBJ whole genome shotgun (WGS) entry which is preliminary data.</text>
</comment>
<dbReference type="EMBL" id="JABFJW010000258">
    <property type="protein sequence ID" value="NOK12759.1"/>
    <property type="molecule type" value="Genomic_DNA"/>
</dbReference>
<protein>
    <submittedName>
        <fullName evidence="1">Uncharacterized protein</fullName>
    </submittedName>
</protein>
<evidence type="ECO:0000313" key="1">
    <source>
        <dbReference type="EMBL" id="NOK12759.1"/>
    </source>
</evidence>